<dbReference type="GO" id="GO:0001843">
    <property type="term" value="P:neural tube closure"/>
    <property type="evidence" value="ECO:0007669"/>
    <property type="project" value="TreeGrafter"/>
</dbReference>
<reference evidence="13" key="1">
    <citation type="journal article" date="2023" name="Science">
        <title>Genome structures resolve the early diversification of teleost fishes.</title>
        <authorList>
            <person name="Parey E."/>
            <person name="Louis A."/>
            <person name="Montfort J."/>
            <person name="Bouchez O."/>
            <person name="Roques C."/>
            <person name="Iampietro C."/>
            <person name="Lluch J."/>
            <person name="Castinel A."/>
            <person name="Donnadieu C."/>
            <person name="Desvignes T."/>
            <person name="Floi Bucao C."/>
            <person name="Jouanno E."/>
            <person name="Wen M."/>
            <person name="Mejri S."/>
            <person name="Dirks R."/>
            <person name="Jansen H."/>
            <person name="Henkel C."/>
            <person name="Chen W.J."/>
            <person name="Zahm M."/>
            <person name="Cabau C."/>
            <person name="Klopp C."/>
            <person name="Thompson A.W."/>
            <person name="Robinson-Rechavi M."/>
            <person name="Braasch I."/>
            <person name="Lecointre G."/>
            <person name="Bobe J."/>
            <person name="Postlethwait J.H."/>
            <person name="Berthelot C."/>
            <person name="Roest Crollius H."/>
            <person name="Guiguen Y."/>
        </authorList>
    </citation>
    <scope>NUCLEOTIDE SEQUENCE</scope>
    <source>
        <strain evidence="13">Concon-B</strain>
    </source>
</reference>
<keyword evidence="8" id="KW-0009">Actin-binding</keyword>
<dbReference type="GO" id="GO:0030175">
    <property type="term" value="C:filopodium"/>
    <property type="evidence" value="ECO:0007669"/>
    <property type="project" value="UniProtKB-SubCell"/>
</dbReference>
<evidence type="ECO:0000256" key="3">
    <source>
        <dbReference type="ARBA" id="ARBA00004510"/>
    </source>
</evidence>
<evidence type="ECO:0000313" key="14">
    <source>
        <dbReference type="Proteomes" id="UP001152803"/>
    </source>
</evidence>
<keyword evidence="14" id="KW-1185">Reference proteome</keyword>
<dbReference type="Gene3D" id="2.30.29.30">
    <property type="entry name" value="Pleckstrin-homology domain (PH domain)/Phosphotyrosine-binding domain (PTB)"/>
    <property type="match status" value="1"/>
</dbReference>
<evidence type="ECO:0000256" key="1">
    <source>
        <dbReference type="ARBA" id="ARBA00004245"/>
    </source>
</evidence>
<evidence type="ECO:0000256" key="5">
    <source>
        <dbReference type="ARBA" id="ARBA00022490"/>
    </source>
</evidence>
<dbReference type="Pfam" id="PF00568">
    <property type="entry name" value="WH1"/>
    <property type="match status" value="1"/>
</dbReference>
<proteinExistence type="inferred from homology"/>
<dbReference type="GO" id="GO:0030027">
    <property type="term" value="C:lamellipodium"/>
    <property type="evidence" value="ECO:0007669"/>
    <property type="project" value="UniProtKB-SubCell"/>
</dbReference>
<evidence type="ECO:0000256" key="10">
    <source>
        <dbReference type="ARBA" id="ARBA00023273"/>
    </source>
</evidence>
<keyword evidence="10" id="KW-0966">Cell projection</keyword>
<evidence type="ECO:0000256" key="11">
    <source>
        <dbReference type="SAM" id="MobiDB-lite"/>
    </source>
</evidence>
<dbReference type="EMBL" id="JAFJMO010000014">
    <property type="protein sequence ID" value="KAJ8256363.1"/>
    <property type="molecule type" value="Genomic_DNA"/>
</dbReference>
<evidence type="ECO:0000256" key="6">
    <source>
        <dbReference type="ARBA" id="ARBA00022553"/>
    </source>
</evidence>
<protein>
    <recommendedName>
        <fullName evidence="12">WH1 domain-containing protein</fullName>
    </recommendedName>
</protein>
<dbReference type="GO" id="GO:0017124">
    <property type="term" value="F:SH3 domain binding"/>
    <property type="evidence" value="ECO:0007669"/>
    <property type="project" value="UniProtKB-KW"/>
</dbReference>
<dbReference type="AlphaFoldDB" id="A0A9Q1D359"/>
<dbReference type="GO" id="GO:0005925">
    <property type="term" value="C:focal adhesion"/>
    <property type="evidence" value="ECO:0007669"/>
    <property type="project" value="UniProtKB-ARBA"/>
</dbReference>
<evidence type="ECO:0000256" key="4">
    <source>
        <dbReference type="ARBA" id="ARBA00009785"/>
    </source>
</evidence>
<dbReference type="PANTHER" id="PTHR11202">
    <property type="entry name" value="SPROUTY-RELATED, EVH1 DOMAIN-CONTAINING PROTEIN FAMILY MEMBER"/>
    <property type="match status" value="1"/>
</dbReference>
<dbReference type="Proteomes" id="UP001152803">
    <property type="component" value="Unassembled WGS sequence"/>
</dbReference>
<evidence type="ECO:0000256" key="9">
    <source>
        <dbReference type="ARBA" id="ARBA00023212"/>
    </source>
</evidence>
<feature type="domain" description="WH1" evidence="12">
    <location>
        <begin position="78"/>
        <end position="193"/>
    </location>
</feature>
<keyword evidence="7" id="KW-0729">SH3-binding</keyword>
<dbReference type="OrthoDB" id="31170at2759"/>
<dbReference type="InterPro" id="IPR011993">
    <property type="entry name" value="PH-like_dom_sf"/>
</dbReference>
<evidence type="ECO:0000259" key="12">
    <source>
        <dbReference type="PROSITE" id="PS50229"/>
    </source>
</evidence>
<comment type="similarity">
    <text evidence="4">Belongs to the Ena/VASP family.</text>
</comment>
<dbReference type="GO" id="GO:0003779">
    <property type="term" value="F:actin binding"/>
    <property type="evidence" value="ECO:0007669"/>
    <property type="project" value="UniProtKB-KW"/>
</dbReference>
<dbReference type="GO" id="GO:0005522">
    <property type="term" value="F:profilin binding"/>
    <property type="evidence" value="ECO:0007669"/>
    <property type="project" value="TreeGrafter"/>
</dbReference>
<sequence>MVIAIVRASILSPAGNATPFPGARLAPAIDRAWKPEPPPFVSKQIHSRGVGARGQVGKGKSSRSESQKDGQGEDPHSRLTMSESSICQARATVMIYDDGNKKWVPAGTGAQSFSRVQIYHNPSTNAFRVVGRKLQTDQQVVINCPIHKGLKYNQATPNFHQWRDARQVWGFNFGSKEDAALFSSGMLHALEVLNAPDTGSSTLPPSCAEWAVPRGAGTAEKAGTAGEGETGKREAGAREAGGSGCSITSCSASGPRSPSPPAGAPTSTCPPTTLQPSLGQNFGKCPRMTVAWQLPRPTPAAAVPHCRQGAEA</sequence>
<gene>
    <name evidence="13" type="ORF">COCON_G00185150</name>
</gene>
<dbReference type="InterPro" id="IPR000697">
    <property type="entry name" value="WH1/EVH1_dom"/>
</dbReference>
<dbReference type="GO" id="GO:0030036">
    <property type="term" value="P:actin cytoskeleton organization"/>
    <property type="evidence" value="ECO:0007669"/>
    <property type="project" value="TreeGrafter"/>
</dbReference>
<keyword evidence="5" id="KW-0963">Cytoplasm</keyword>
<organism evidence="13 14">
    <name type="scientific">Conger conger</name>
    <name type="common">Conger eel</name>
    <name type="synonym">Muraena conger</name>
    <dbReference type="NCBI Taxonomy" id="82655"/>
    <lineage>
        <taxon>Eukaryota</taxon>
        <taxon>Metazoa</taxon>
        <taxon>Chordata</taxon>
        <taxon>Craniata</taxon>
        <taxon>Vertebrata</taxon>
        <taxon>Euteleostomi</taxon>
        <taxon>Actinopterygii</taxon>
        <taxon>Neopterygii</taxon>
        <taxon>Teleostei</taxon>
        <taxon>Anguilliformes</taxon>
        <taxon>Congridae</taxon>
        <taxon>Conger</taxon>
    </lineage>
</organism>
<comment type="subcellular location">
    <subcellularLocation>
        <location evidence="2">Cell projection</location>
        <location evidence="2">Filopodium</location>
    </subcellularLocation>
    <subcellularLocation>
        <location evidence="3">Cell projection</location>
        <location evidence="3">Lamellipodium</location>
    </subcellularLocation>
    <subcellularLocation>
        <location evidence="1">Cytoplasm</location>
        <location evidence="1">Cytoskeleton</location>
    </subcellularLocation>
</comment>
<comment type="caution">
    <text evidence="13">The sequence shown here is derived from an EMBL/GenBank/DDBJ whole genome shotgun (WGS) entry which is preliminary data.</text>
</comment>
<dbReference type="GO" id="GO:0007411">
    <property type="term" value="P:axon guidance"/>
    <property type="evidence" value="ECO:0007669"/>
    <property type="project" value="TreeGrafter"/>
</dbReference>
<dbReference type="SMART" id="SM00461">
    <property type="entry name" value="WH1"/>
    <property type="match status" value="1"/>
</dbReference>
<dbReference type="PANTHER" id="PTHR11202:SF12">
    <property type="entry name" value="VASODILATOR-STIMULATED PHOSPHOPROTEIN"/>
    <property type="match status" value="1"/>
</dbReference>
<dbReference type="PROSITE" id="PS50229">
    <property type="entry name" value="WH1"/>
    <property type="match status" value="1"/>
</dbReference>
<name>A0A9Q1D359_CONCO</name>
<evidence type="ECO:0000313" key="13">
    <source>
        <dbReference type="EMBL" id="KAJ8256363.1"/>
    </source>
</evidence>
<dbReference type="GO" id="GO:0030838">
    <property type="term" value="P:positive regulation of actin filament polymerization"/>
    <property type="evidence" value="ECO:0007669"/>
    <property type="project" value="TreeGrafter"/>
</dbReference>
<dbReference type="FunFam" id="2.30.29.30:FF:000047">
    <property type="entry name" value="vasodilator-stimulated phosphoprotein isoform X2"/>
    <property type="match status" value="1"/>
</dbReference>
<accession>A0A9Q1D359</accession>
<dbReference type="GO" id="GO:0005829">
    <property type="term" value="C:cytosol"/>
    <property type="evidence" value="ECO:0007669"/>
    <property type="project" value="UniProtKB-ARBA"/>
</dbReference>
<evidence type="ECO:0000256" key="2">
    <source>
        <dbReference type="ARBA" id="ARBA00004486"/>
    </source>
</evidence>
<dbReference type="CDD" id="cd01207">
    <property type="entry name" value="EVH1_Ena_VASP-like"/>
    <property type="match status" value="1"/>
</dbReference>
<evidence type="ECO:0000256" key="7">
    <source>
        <dbReference type="ARBA" id="ARBA00023036"/>
    </source>
</evidence>
<keyword evidence="9" id="KW-0206">Cytoskeleton</keyword>
<evidence type="ECO:0000256" key="8">
    <source>
        <dbReference type="ARBA" id="ARBA00023203"/>
    </source>
</evidence>
<feature type="region of interest" description="Disordered" evidence="11">
    <location>
        <begin position="218"/>
        <end position="283"/>
    </location>
</feature>
<dbReference type="SUPFAM" id="SSF50729">
    <property type="entry name" value="PH domain-like"/>
    <property type="match status" value="1"/>
</dbReference>
<feature type="compositionally biased region" description="Basic and acidic residues" evidence="11">
    <location>
        <begin position="62"/>
        <end position="77"/>
    </location>
</feature>
<keyword evidence="6" id="KW-0597">Phosphoprotein</keyword>
<feature type="region of interest" description="Disordered" evidence="11">
    <location>
        <begin position="35"/>
        <end position="81"/>
    </location>
</feature>
<dbReference type="GO" id="GO:0005856">
    <property type="term" value="C:cytoskeleton"/>
    <property type="evidence" value="ECO:0007669"/>
    <property type="project" value="UniProtKB-SubCell"/>
</dbReference>